<name>A0A1M6N4W6_9BACT</name>
<dbReference type="EMBL" id="FQZU01000014">
    <property type="protein sequence ID" value="SHJ90698.1"/>
    <property type="molecule type" value="Genomic_DNA"/>
</dbReference>
<dbReference type="STRING" id="1121393.SAMN02745216_02514"/>
<dbReference type="RefSeq" id="WP_073476305.1">
    <property type="nucleotide sequence ID" value="NZ_FQZU01000014.1"/>
</dbReference>
<evidence type="ECO:0000313" key="1">
    <source>
        <dbReference type="EMBL" id="SHJ90698.1"/>
    </source>
</evidence>
<keyword evidence="2" id="KW-1185">Reference proteome</keyword>
<accession>A0A1M6N4W6</accession>
<reference evidence="2" key="1">
    <citation type="submission" date="2016-11" db="EMBL/GenBank/DDBJ databases">
        <authorList>
            <person name="Varghese N."/>
            <person name="Submissions S."/>
        </authorList>
    </citation>
    <scope>NUCLEOTIDE SEQUENCE [LARGE SCALE GENOMIC DNA]</scope>
    <source>
        <strain evidence="2">DSM 16219</strain>
    </source>
</reference>
<evidence type="ECO:0000313" key="2">
    <source>
        <dbReference type="Proteomes" id="UP000183994"/>
    </source>
</evidence>
<gene>
    <name evidence="1" type="ORF">SAMN02745216_02514</name>
</gene>
<dbReference type="AlphaFoldDB" id="A0A1M6N4W6"/>
<sequence length="243" mass="27092">MMNPDYATALNEAMDLVRHHVDDAAFKDMTRVPKVKKVRSMPGLFQLVVGILAEAKAVRENVSDIEILTKPLFDFNPKKVAAFHEKPGRLERRLSKMAPDWPTEDMEPFVHGVVEGARTLMACNTASGFHRFVEEFYARKDCMIASSLPLVLEKEIPGIGFAGACRFLNLAGHPVFFLVEPKVRAVLFDTGLTETRGLYDSFFAVLEMADQGSIHPHSTHTILSALVANNLQTFYLEKLAANT</sequence>
<organism evidence="1 2">
    <name type="scientific">Desulfatibacillum alkenivorans DSM 16219</name>
    <dbReference type="NCBI Taxonomy" id="1121393"/>
    <lineage>
        <taxon>Bacteria</taxon>
        <taxon>Pseudomonadati</taxon>
        <taxon>Thermodesulfobacteriota</taxon>
        <taxon>Desulfobacteria</taxon>
        <taxon>Desulfobacterales</taxon>
        <taxon>Desulfatibacillaceae</taxon>
        <taxon>Desulfatibacillum</taxon>
    </lineage>
</organism>
<proteinExistence type="predicted"/>
<protein>
    <submittedName>
        <fullName evidence="1">Uncharacterized protein</fullName>
    </submittedName>
</protein>
<dbReference type="OrthoDB" id="7059181at2"/>
<dbReference type="Proteomes" id="UP000183994">
    <property type="component" value="Unassembled WGS sequence"/>
</dbReference>